<accession>F2AW71</accession>
<gene>
    <name evidence="2" type="ORF">RBWH47_05895</name>
</gene>
<reference evidence="2 3" key="1">
    <citation type="journal article" date="2013" name="Mar. Genomics">
        <title>Expression of sulfatases in Rhodopirellula baltica and the diversity of sulfatases in the genus Rhodopirellula.</title>
        <authorList>
            <person name="Wegner C.E."/>
            <person name="Richter-Heitmann T."/>
            <person name="Klindworth A."/>
            <person name="Klockow C."/>
            <person name="Richter M."/>
            <person name="Achstetter T."/>
            <person name="Glockner F.O."/>
            <person name="Harder J."/>
        </authorList>
    </citation>
    <scope>NUCLEOTIDE SEQUENCE [LARGE SCALE GENOMIC DNA]</scope>
    <source>
        <strain evidence="2 3">WH47</strain>
    </source>
</reference>
<feature type="region of interest" description="Disordered" evidence="1">
    <location>
        <begin position="23"/>
        <end position="43"/>
    </location>
</feature>
<evidence type="ECO:0000313" key="2">
    <source>
        <dbReference type="EMBL" id="EGF26053.1"/>
    </source>
</evidence>
<organism evidence="2 3">
    <name type="scientific">Rhodopirellula baltica WH47</name>
    <dbReference type="NCBI Taxonomy" id="991778"/>
    <lineage>
        <taxon>Bacteria</taxon>
        <taxon>Pseudomonadati</taxon>
        <taxon>Planctomycetota</taxon>
        <taxon>Planctomycetia</taxon>
        <taxon>Pirellulales</taxon>
        <taxon>Pirellulaceae</taxon>
        <taxon>Rhodopirellula</taxon>
    </lineage>
</organism>
<comment type="caution">
    <text evidence="2">The sequence shown here is derived from an EMBL/GenBank/DDBJ whole genome shotgun (WGS) entry which is preliminary data.</text>
</comment>
<protein>
    <submittedName>
        <fullName evidence="2">Uncharacterized protein</fullName>
    </submittedName>
</protein>
<sequence length="43" mass="4746">MSRKGEAETARAYRLVAASTIKAQDARDDRQKRRGFTPVVPAA</sequence>
<proteinExistence type="predicted"/>
<evidence type="ECO:0000256" key="1">
    <source>
        <dbReference type="SAM" id="MobiDB-lite"/>
    </source>
</evidence>
<name>F2AW71_RHOBT</name>
<evidence type="ECO:0000313" key="3">
    <source>
        <dbReference type="Proteomes" id="UP000006222"/>
    </source>
</evidence>
<dbReference type="EMBL" id="AFAR01000197">
    <property type="protein sequence ID" value="EGF26053.1"/>
    <property type="molecule type" value="Genomic_DNA"/>
</dbReference>
<dbReference type="AlphaFoldDB" id="F2AW71"/>
<dbReference type="Proteomes" id="UP000006222">
    <property type="component" value="Unassembled WGS sequence"/>
</dbReference>